<accession>A0A430B705</accession>
<dbReference type="OrthoDB" id="1651392at2"/>
<protein>
    <recommendedName>
        <fullName evidence="3">MobA/MobL protein domain-containing protein</fullName>
    </recommendedName>
</protein>
<name>A0A430B705_9ENTE</name>
<proteinExistence type="predicted"/>
<comment type="caution">
    <text evidence="1">The sequence shown here is derived from an EMBL/GenBank/DDBJ whole genome shotgun (WGS) entry which is preliminary data.</text>
</comment>
<reference evidence="1 2" key="1">
    <citation type="submission" date="2017-05" db="EMBL/GenBank/DDBJ databases">
        <title>Vagococcus spp. assemblies.</title>
        <authorList>
            <person name="Gulvik C.A."/>
        </authorList>
    </citation>
    <scope>NUCLEOTIDE SEQUENCE [LARGE SCALE GENOMIC DNA]</scope>
    <source>
        <strain evidence="1 2">SS1714</strain>
    </source>
</reference>
<dbReference type="Proteomes" id="UP000288028">
    <property type="component" value="Unassembled WGS sequence"/>
</dbReference>
<organism evidence="1 2">
    <name type="scientific">Vagococcus carniphilus</name>
    <dbReference type="NCBI Taxonomy" id="218144"/>
    <lineage>
        <taxon>Bacteria</taxon>
        <taxon>Bacillati</taxon>
        <taxon>Bacillota</taxon>
        <taxon>Bacilli</taxon>
        <taxon>Lactobacillales</taxon>
        <taxon>Enterococcaceae</taxon>
        <taxon>Vagococcus</taxon>
    </lineage>
</organism>
<keyword evidence="2" id="KW-1185">Reference proteome</keyword>
<evidence type="ECO:0000313" key="1">
    <source>
        <dbReference type="EMBL" id="RSU16095.1"/>
    </source>
</evidence>
<evidence type="ECO:0008006" key="3">
    <source>
        <dbReference type="Google" id="ProtNLM"/>
    </source>
</evidence>
<dbReference type="AlphaFoldDB" id="A0A430B705"/>
<dbReference type="RefSeq" id="WP_126792147.1">
    <property type="nucleotide sequence ID" value="NZ_JBHSTO010000004.1"/>
</dbReference>
<evidence type="ECO:0000313" key="2">
    <source>
        <dbReference type="Proteomes" id="UP000288028"/>
    </source>
</evidence>
<gene>
    <name evidence="1" type="ORF">CBF28_03855</name>
</gene>
<sequence length="316" mass="37431">MIENFQNIEVLNLEKRSKIIDKPNRNEVILLHVKAMKFEWKQYADFEKNHRAEGREIIVLLPEEMLGDLIQLKKTCDALAKRGIGESRDYEYVIRWNNKLATLHLLFSERKKNVGRTPKIYTRDFWYDKKTNRQTKPHAKNAELRYEEGTFQKDRNGSIKYEGPPFLDKDPYFSSENWHRHFEKTILSVFKEFGYYLNEEQERYLNDEKVLEIPEETKKEKIEEPTLDIVVYPTKNEIAPTNDQLGLSSSRQVHGSDKRDKLDKWQESLLTGLKKIGCFFVKAKDSIIKKISPVAESIKKRCVNATIFKKFMEFIN</sequence>
<dbReference type="EMBL" id="NGKB01000003">
    <property type="protein sequence ID" value="RSU16095.1"/>
    <property type="molecule type" value="Genomic_DNA"/>
</dbReference>